<reference evidence="2 3" key="2">
    <citation type="submission" date="2018-11" db="EMBL/GenBank/DDBJ databases">
        <authorList>
            <consortium name="Pathogen Informatics"/>
        </authorList>
    </citation>
    <scope>NUCLEOTIDE SEQUENCE [LARGE SCALE GENOMIC DNA]</scope>
    <source>
        <strain evidence="2 3">MHpl1</strain>
    </source>
</reference>
<evidence type="ECO:0000313" key="2">
    <source>
        <dbReference type="EMBL" id="VDO51026.1"/>
    </source>
</evidence>
<dbReference type="EMBL" id="UZAF01018379">
    <property type="protein sequence ID" value="VDO51026.1"/>
    <property type="molecule type" value="Genomic_DNA"/>
</dbReference>
<evidence type="ECO:0000313" key="3">
    <source>
        <dbReference type="Proteomes" id="UP000268014"/>
    </source>
</evidence>
<feature type="compositionally biased region" description="Basic and acidic residues" evidence="1">
    <location>
        <begin position="105"/>
        <end position="132"/>
    </location>
</feature>
<sequence length="225" mass="26113">MVDDRLVAFVNGRRVYEEAMEKYNIEPVGTSMVRVRLLNLMVHFDGYTARIYMRKHMTEDQCGLCGHSDDECGVEENYSREKNHYGLKEHEDSEETIEDWPDVQEGDRNHRDDKRLHRNRFEGKSEEKEEVYPIHQDPTAAILERTHVIEAAHGVCFSLEPVPVCRENEQMSTVINRKVSFTCLPRSSSEARQLLHKASSNALDLKHYPISFVESIQVPLTCTVY</sequence>
<evidence type="ECO:0000313" key="4">
    <source>
        <dbReference type="WBParaSite" id="HPLM_0001391101-mRNA-1"/>
    </source>
</evidence>
<dbReference type="STRING" id="6290.A0A0N4WR18"/>
<name>A0A0N4WR18_HAEPC</name>
<feature type="region of interest" description="Disordered" evidence="1">
    <location>
        <begin position="86"/>
        <end position="132"/>
    </location>
</feature>
<feature type="compositionally biased region" description="Acidic residues" evidence="1">
    <location>
        <begin position="92"/>
        <end position="104"/>
    </location>
</feature>
<dbReference type="PANTHER" id="PTHR23345:SF15">
    <property type="entry name" value="VITELLOGENIN 1-RELATED"/>
    <property type="match status" value="1"/>
</dbReference>
<proteinExistence type="predicted"/>
<dbReference type="WBParaSite" id="HPLM_0001391101-mRNA-1">
    <property type="protein sequence ID" value="HPLM_0001391101-mRNA-1"/>
    <property type="gene ID" value="HPLM_0001391101"/>
</dbReference>
<dbReference type="PANTHER" id="PTHR23345">
    <property type="entry name" value="VITELLOGENIN-RELATED"/>
    <property type="match status" value="1"/>
</dbReference>
<organism evidence="4">
    <name type="scientific">Haemonchus placei</name>
    <name type="common">Barber's pole worm</name>
    <dbReference type="NCBI Taxonomy" id="6290"/>
    <lineage>
        <taxon>Eukaryota</taxon>
        <taxon>Metazoa</taxon>
        <taxon>Ecdysozoa</taxon>
        <taxon>Nematoda</taxon>
        <taxon>Chromadorea</taxon>
        <taxon>Rhabditida</taxon>
        <taxon>Rhabditina</taxon>
        <taxon>Rhabditomorpha</taxon>
        <taxon>Strongyloidea</taxon>
        <taxon>Trichostrongylidae</taxon>
        <taxon>Haemonchus</taxon>
    </lineage>
</organism>
<dbReference type="Proteomes" id="UP000268014">
    <property type="component" value="Unassembled WGS sequence"/>
</dbReference>
<dbReference type="GO" id="GO:0005319">
    <property type="term" value="F:lipid transporter activity"/>
    <property type="evidence" value="ECO:0007669"/>
    <property type="project" value="TreeGrafter"/>
</dbReference>
<dbReference type="OrthoDB" id="5852855at2759"/>
<dbReference type="AlphaFoldDB" id="A0A0N4WR18"/>
<keyword evidence="3" id="KW-1185">Reference proteome</keyword>
<accession>A0A0N4WR18</accession>
<evidence type="ECO:0000256" key="1">
    <source>
        <dbReference type="SAM" id="MobiDB-lite"/>
    </source>
</evidence>
<reference evidence="4" key="1">
    <citation type="submission" date="2016-04" db="UniProtKB">
        <authorList>
            <consortium name="WormBaseParasite"/>
        </authorList>
    </citation>
    <scope>IDENTIFICATION</scope>
</reference>
<protein>
    <submittedName>
        <fullName evidence="4">VWFD domain-containing protein</fullName>
    </submittedName>
</protein>
<dbReference type="OMA" id="PACENND"/>
<dbReference type="InterPro" id="IPR050733">
    <property type="entry name" value="Vitellogenin/Apolipophorin"/>
</dbReference>
<gene>
    <name evidence="2" type="ORF">HPLM_LOCUS13903</name>
</gene>